<feature type="compositionally biased region" description="Basic and acidic residues" evidence="7">
    <location>
        <begin position="130"/>
        <end position="144"/>
    </location>
</feature>
<sequence>MVALRGVACMSTMPVKKSKGKGGKIPLQNTLTGQRLFSDALALNRDQNQSFVLPSQTQDLAQDLQSSKVVDESSSESSGSVRKEQTSVKRKADEPISPTTVHHTELCSWTKEELISEILLLEAREKAHERKKDYQQSRISELKRREKRQRKRAERRQARLKDLTERAIDAHDVPGLLNAAALALEGGSDSKQFFSKYLKNAASNHGRTASGIRHSEVVKDFYMYCQHIGGAKLVNLLFDNFPAIPSIDSLTRHQKACFVSFSGVHVTSLKFLRHLYGDDSLVLRCEDGTTMQRVPEGHDGTGETFGWAADLSSPNPLQNVPIIVINNYEELVKAVEERELAKILYASVAKKPDGSAPPFAQHKPATMRRGEYSVSIEAKVFSALDYISGFQQLHMHPDHAEKTAFVTPFGLYKFTKMPFVLVNAFSVFQRAINLVLAGLSRDLALVYVDDIIVFSRSHDEHIQDLREVLGLVRKANLKLKLEKAQIAMTEVEYLGHTVSEKGVKPSRKNIRKILQWKPPQDRKELRSFLYLCSYYRHFITGFARLSFPLFQMLLLQAADEQGRPVLFVWNGKREEIFGKLKERLTTPPILGFPDISLPFRVKPDACEVSAGGVFTQQMQKRREVVIAYVSRGLSAAEKNYSPTEREALGAVYCCKQWRHYLFRGAAHVITDHKPNLAMSDRKVANKRVHNWALELQEYGLTFVHKKGRNM</sequence>
<dbReference type="Gene3D" id="3.10.20.370">
    <property type="match status" value="1"/>
</dbReference>
<dbReference type="Gene3D" id="3.10.10.10">
    <property type="entry name" value="HIV Type 1 Reverse Transcriptase, subunit A, domain 1"/>
    <property type="match status" value="1"/>
</dbReference>
<dbReference type="GO" id="GO:0016787">
    <property type="term" value="F:hydrolase activity"/>
    <property type="evidence" value="ECO:0007669"/>
    <property type="project" value="UniProtKB-KW"/>
</dbReference>
<dbReference type="FunFam" id="3.30.70.270:FF:000003">
    <property type="entry name" value="Transposon Ty3-G Gag-Pol polyprotein"/>
    <property type="match status" value="1"/>
</dbReference>
<feature type="compositionally biased region" description="Basic residues" evidence="7">
    <location>
        <begin position="145"/>
        <end position="154"/>
    </location>
</feature>
<dbReference type="InterPro" id="IPR041373">
    <property type="entry name" value="RT_RNaseH"/>
</dbReference>
<evidence type="ECO:0000256" key="1">
    <source>
        <dbReference type="ARBA" id="ARBA00022679"/>
    </source>
</evidence>
<dbReference type="PANTHER" id="PTHR37984">
    <property type="entry name" value="PROTEIN CBG26694"/>
    <property type="match status" value="1"/>
</dbReference>
<feature type="domain" description="Reverse transcriptase RNase H-like" evidence="9">
    <location>
        <begin position="594"/>
        <end position="698"/>
    </location>
</feature>
<keyword evidence="1" id="KW-0808">Transferase</keyword>
<name>A0A0G4GBP0_9ALVE</name>
<dbReference type="InterPro" id="IPR000477">
    <property type="entry name" value="RT_dom"/>
</dbReference>
<dbReference type="SUPFAM" id="SSF56672">
    <property type="entry name" value="DNA/RNA polymerases"/>
    <property type="match status" value="1"/>
</dbReference>
<evidence type="ECO:0000256" key="4">
    <source>
        <dbReference type="ARBA" id="ARBA00022759"/>
    </source>
</evidence>
<dbReference type="InterPro" id="IPR050951">
    <property type="entry name" value="Retrovirus_Pol_polyprotein"/>
</dbReference>
<accession>A0A0G4GBP0</accession>
<evidence type="ECO:0000259" key="9">
    <source>
        <dbReference type="Pfam" id="PF17917"/>
    </source>
</evidence>
<keyword evidence="5" id="KW-0378">Hydrolase</keyword>
<keyword evidence="2" id="KW-0548">Nucleotidyltransferase</keyword>
<dbReference type="Gene3D" id="3.30.70.270">
    <property type="match status" value="2"/>
</dbReference>
<dbReference type="EMBL" id="CDMZ01001046">
    <property type="protein sequence ID" value="CEM26252.1"/>
    <property type="molecule type" value="Genomic_DNA"/>
</dbReference>
<dbReference type="VEuPathDB" id="CryptoDB:Cvel_21075"/>
<evidence type="ECO:0000256" key="5">
    <source>
        <dbReference type="ARBA" id="ARBA00022801"/>
    </source>
</evidence>
<gene>
    <name evidence="10" type="ORF">Cvel_21075</name>
</gene>
<keyword evidence="6" id="KW-0695">RNA-directed DNA polymerase</keyword>
<dbReference type="GO" id="GO:0004519">
    <property type="term" value="F:endonuclease activity"/>
    <property type="evidence" value="ECO:0007669"/>
    <property type="project" value="UniProtKB-KW"/>
</dbReference>
<evidence type="ECO:0000256" key="3">
    <source>
        <dbReference type="ARBA" id="ARBA00022722"/>
    </source>
</evidence>
<evidence type="ECO:0000256" key="6">
    <source>
        <dbReference type="ARBA" id="ARBA00022918"/>
    </source>
</evidence>
<evidence type="ECO:0000256" key="2">
    <source>
        <dbReference type="ARBA" id="ARBA00022695"/>
    </source>
</evidence>
<dbReference type="PANTHER" id="PTHR37984:SF5">
    <property type="entry name" value="PROTEIN NYNRIN-LIKE"/>
    <property type="match status" value="1"/>
</dbReference>
<evidence type="ECO:0000256" key="7">
    <source>
        <dbReference type="SAM" id="MobiDB-lite"/>
    </source>
</evidence>
<dbReference type="InterPro" id="IPR043502">
    <property type="entry name" value="DNA/RNA_pol_sf"/>
</dbReference>
<dbReference type="Pfam" id="PF00078">
    <property type="entry name" value="RVT_1"/>
    <property type="match status" value="1"/>
</dbReference>
<evidence type="ECO:0000259" key="8">
    <source>
        <dbReference type="Pfam" id="PF00078"/>
    </source>
</evidence>
<proteinExistence type="predicted"/>
<dbReference type="CDD" id="cd09274">
    <property type="entry name" value="RNase_HI_RT_Ty3"/>
    <property type="match status" value="1"/>
</dbReference>
<dbReference type="Pfam" id="PF17917">
    <property type="entry name" value="RT_RNaseH"/>
    <property type="match status" value="1"/>
</dbReference>
<feature type="region of interest" description="Disordered" evidence="7">
    <location>
        <begin position="63"/>
        <end position="100"/>
    </location>
</feature>
<evidence type="ECO:0000313" key="10">
    <source>
        <dbReference type="EMBL" id="CEM26252.1"/>
    </source>
</evidence>
<dbReference type="PhylomeDB" id="A0A0G4GBP0"/>
<organism evidence="10">
    <name type="scientific">Chromera velia CCMP2878</name>
    <dbReference type="NCBI Taxonomy" id="1169474"/>
    <lineage>
        <taxon>Eukaryota</taxon>
        <taxon>Sar</taxon>
        <taxon>Alveolata</taxon>
        <taxon>Colpodellida</taxon>
        <taxon>Chromeraceae</taxon>
        <taxon>Chromera</taxon>
    </lineage>
</organism>
<protein>
    <recommendedName>
        <fullName evidence="11">Reverse transcriptase domain-containing protein</fullName>
    </recommendedName>
</protein>
<dbReference type="CDD" id="cd01647">
    <property type="entry name" value="RT_LTR"/>
    <property type="match status" value="1"/>
</dbReference>
<evidence type="ECO:0008006" key="11">
    <source>
        <dbReference type="Google" id="ProtNLM"/>
    </source>
</evidence>
<feature type="compositionally biased region" description="Basic and acidic residues" evidence="7">
    <location>
        <begin position="81"/>
        <end position="94"/>
    </location>
</feature>
<dbReference type="InterPro" id="IPR043128">
    <property type="entry name" value="Rev_trsase/Diguanyl_cyclase"/>
</dbReference>
<keyword evidence="3" id="KW-0540">Nuclease</keyword>
<feature type="domain" description="Reverse transcriptase" evidence="8">
    <location>
        <begin position="369"/>
        <end position="498"/>
    </location>
</feature>
<dbReference type="AlphaFoldDB" id="A0A0G4GBP0"/>
<reference evidence="10" key="1">
    <citation type="submission" date="2014-11" db="EMBL/GenBank/DDBJ databases">
        <authorList>
            <person name="Otto D Thomas"/>
            <person name="Naeem Raeece"/>
        </authorList>
    </citation>
    <scope>NUCLEOTIDE SEQUENCE</scope>
</reference>
<dbReference type="GO" id="GO:0003964">
    <property type="term" value="F:RNA-directed DNA polymerase activity"/>
    <property type="evidence" value="ECO:0007669"/>
    <property type="project" value="UniProtKB-KW"/>
</dbReference>
<feature type="region of interest" description="Disordered" evidence="7">
    <location>
        <begin position="130"/>
        <end position="158"/>
    </location>
</feature>
<keyword evidence="4" id="KW-0255">Endonuclease</keyword>